<dbReference type="RefSeq" id="WP_185927901.1">
    <property type="nucleotide sequence ID" value="NZ_CABFWF030000006.1"/>
</dbReference>
<dbReference type="EMBL" id="CABFWF030000006">
    <property type="protein sequence ID" value="CAD7028062.1"/>
    <property type="molecule type" value="Genomic_DNA"/>
</dbReference>
<proteinExistence type="predicted"/>
<sequence>MQIALPVIFLVLIMAVLSTLLASGPETGQTRDMLTTSAISRTEDAGPSPP</sequence>
<evidence type="ECO:0000256" key="1">
    <source>
        <dbReference type="SAM" id="MobiDB-lite"/>
    </source>
</evidence>
<keyword evidence="3" id="KW-1185">Reference proteome</keyword>
<accession>A0ABM8PG79</accession>
<name>A0ABM8PG79_9HYPH</name>
<feature type="region of interest" description="Disordered" evidence="1">
    <location>
        <begin position="25"/>
        <end position="50"/>
    </location>
</feature>
<protein>
    <submittedName>
        <fullName evidence="2">Uncharacterized protein</fullName>
    </submittedName>
</protein>
<organism evidence="2 3">
    <name type="scientific">Pseudorhizobium endolithicum</name>
    <dbReference type="NCBI Taxonomy" id="1191678"/>
    <lineage>
        <taxon>Bacteria</taxon>
        <taxon>Pseudomonadati</taxon>
        <taxon>Pseudomonadota</taxon>
        <taxon>Alphaproteobacteria</taxon>
        <taxon>Hyphomicrobiales</taxon>
        <taxon>Rhizobiaceae</taxon>
        <taxon>Rhizobium/Agrobacterium group</taxon>
        <taxon>Pseudorhizobium</taxon>
    </lineage>
</organism>
<evidence type="ECO:0000313" key="3">
    <source>
        <dbReference type="Proteomes" id="UP000606921"/>
    </source>
</evidence>
<feature type="compositionally biased region" description="Polar residues" evidence="1">
    <location>
        <begin position="26"/>
        <end position="40"/>
    </location>
</feature>
<reference evidence="2 3" key="1">
    <citation type="submission" date="2020-11" db="EMBL/GenBank/DDBJ databases">
        <authorList>
            <person name="Lassalle F."/>
        </authorList>
    </citation>
    <scope>NUCLEOTIDE SEQUENCE [LARGE SCALE GENOMIC DNA]</scope>
    <source>
        <strain evidence="2 3">JC140</strain>
    </source>
</reference>
<dbReference type="Proteomes" id="UP000606921">
    <property type="component" value="Unassembled WGS sequence"/>
</dbReference>
<evidence type="ECO:0000313" key="2">
    <source>
        <dbReference type="EMBL" id="CAD7028062.1"/>
    </source>
</evidence>
<comment type="caution">
    <text evidence="2">The sequence shown here is derived from an EMBL/GenBank/DDBJ whole genome shotgun (WGS) entry which is preliminary data.</text>
</comment>
<gene>
    <name evidence="2" type="ORF">REJC140_02579</name>
</gene>